<name>A0A449ADX9_9BACT</name>
<dbReference type="InterPro" id="IPR000209">
    <property type="entry name" value="Peptidase_S8/S53_dom"/>
</dbReference>
<dbReference type="Pfam" id="PF00082">
    <property type="entry name" value="Peptidase_S8"/>
    <property type="match status" value="1"/>
</dbReference>
<keyword evidence="2" id="KW-0378">Hydrolase</keyword>
<gene>
    <name evidence="5" type="ORF">NCTC10118_00342</name>
</gene>
<reference evidence="5 6" key="1">
    <citation type="submission" date="2019-01" db="EMBL/GenBank/DDBJ databases">
        <authorList>
            <consortium name="Pathogen Informatics"/>
        </authorList>
    </citation>
    <scope>NUCLEOTIDE SEQUENCE [LARGE SCALE GENOMIC DNA]</scope>
    <source>
        <strain evidence="5 6">NCTC10118</strain>
    </source>
</reference>
<protein>
    <recommendedName>
        <fullName evidence="4">Peptidase S8/S53 domain-containing protein</fullName>
    </recommendedName>
</protein>
<keyword evidence="3" id="KW-0720">Serine protease</keyword>
<keyword evidence="6" id="KW-1185">Reference proteome</keyword>
<dbReference type="InterPro" id="IPR036852">
    <property type="entry name" value="Peptidase_S8/S53_dom_sf"/>
</dbReference>
<dbReference type="InterPro" id="IPR023828">
    <property type="entry name" value="Peptidase_S8_Ser-AS"/>
</dbReference>
<dbReference type="AlphaFoldDB" id="A0A449ADX9"/>
<feature type="domain" description="Peptidase S8/S53" evidence="4">
    <location>
        <begin position="2"/>
        <end position="100"/>
    </location>
</feature>
<evidence type="ECO:0000256" key="1">
    <source>
        <dbReference type="ARBA" id="ARBA00022670"/>
    </source>
</evidence>
<evidence type="ECO:0000313" key="5">
    <source>
        <dbReference type="EMBL" id="VEU63192.1"/>
    </source>
</evidence>
<proteinExistence type="predicted"/>
<evidence type="ECO:0000313" key="6">
    <source>
        <dbReference type="Proteomes" id="UP000289952"/>
    </source>
</evidence>
<keyword evidence="1" id="KW-0645">Protease</keyword>
<accession>A0A449ADX9</accession>
<evidence type="ECO:0000256" key="2">
    <source>
        <dbReference type="ARBA" id="ARBA00022801"/>
    </source>
</evidence>
<dbReference type="Proteomes" id="UP000289952">
    <property type="component" value="Chromosome"/>
</dbReference>
<dbReference type="EMBL" id="LR214972">
    <property type="protein sequence ID" value="VEU63192.1"/>
    <property type="molecule type" value="Genomic_DNA"/>
</dbReference>
<dbReference type="Gene3D" id="3.40.50.200">
    <property type="entry name" value="Peptidase S8/S53 domain"/>
    <property type="match status" value="1"/>
</dbReference>
<dbReference type="SUPFAM" id="SSF52743">
    <property type="entry name" value="Subtilisin-like"/>
    <property type="match status" value="1"/>
</dbReference>
<dbReference type="PROSITE" id="PS00138">
    <property type="entry name" value="SUBTILASE_SER"/>
    <property type="match status" value="1"/>
</dbReference>
<evidence type="ECO:0000259" key="4">
    <source>
        <dbReference type="Pfam" id="PF00082"/>
    </source>
</evidence>
<organism evidence="5 6">
    <name type="scientific">Mycoplasmopsis bovirhinis</name>
    <dbReference type="NCBI Taxonomy" id="29553"/>
    <lineage>
        <taxon>Bacteria</taxon>
        <taxon>Bacillati</taxon>
        <taxon>Mycoplasmatota</taxon>
        <taxon>Mycoplasmoidales</taxon>
        <taxon>Metamycoplasmataceae</taxon>
        <taxon>Mycoplasmopsis</taxon>
    </lineage>
</organism>
<sequence>MSRNSIIVGATANENLEKKSYYSQIGNDLNYVSVVTPGGNYWFSDRTQYYDEDGNLVTAGYNNNGTSFSAPVVTAIAGMLKQKYKSYFDQGSDSIIFKSALITGSRKPSGVNSIYTAETGYGIPQYKKIEQAMQSLIILPKTDKSNDLSKNTRQVYLTKGDKIRASLAFLYNGSNDKTDIDFRIKDSNGNIIASSNSSNKNVEVVEFNVPNSGFYIFEAYRYSTNKNPVEVAITYVKVEN</sequence>
<dbReference type="GO" id="GO:0006508">
    <property type="term" value="P:proteolysis"/>
    <property type="evidence" value="ECO:0007669"/>
    <property type="project" value="UniProtKB-KW"/>
</dbReference>
<dbReference type="GO" id="GO:0004252">
    <property type="term" value="F:serine-type endopeptidase activity"/>
    <property type="evidence" value="ECO:0007669"/>
    <property type="project" value="InterPro"/>
</dbReference>
<dbReference type="Gene3D" id="2.60.120.380">
    <property type="match status" value="1"/>
</dbReference>
<dbReference type="RefSeq" id="WP_165001839.1">
    <property type="nucleotide sequence ID" value="NZ_LR214972.1"/>
</dbReference>
<evidence type="ECO:0000256" key="3">
    <source>
        <dbReference type="ARBA" id="ARBA00022825"/>
    </source>
</evidence>